<protein>
    <recommendedName>
        <fullName evidence="7">tRNA (guanine-N(7)-)-methyltransferase</fullName>
        <ecNumber evidence="7">2.1.1.33</ecNumber>
    </recommendedName>
    <alternativeName>
        <fullName evidence="7">tRNA (guanine(46)-N(7))-methyltransferase</fullName>
    </alternativeName>
    <alternativeName>
        <fullName evidence="7">tRNA(m7G46)-methyltransferase</fullName>
    </alternativeName>
</protein>
<reference evidence="8 9" key="1">
    <citation type="journal article" date="2015" name="Sci. Rep.">
        <title>Unraveling adaptation of Pontibacter korlensis to radiation and infertility in desert through complete genome and comparative transcriptomic analysis.</title>
        <authorList>
            <person name="Dai J."/>
            <person name="Dai W."/>
            <person name="Qiu C."/>
            <person name="Yang Z."/>
            <person name="Zhang Y."/>
            <person name="Zhou M."/>
            <person name="Zhang L."/>
            <person name="Fang C."/>
            <person name="Gao Q."/>
            <person name="Yang Q."/>
            <person name="Li X."/>
            <person name="Wang Z."/>
            <person name="Wang Z."/>
            <person name="Jia Z."/>
            <person name="Chen X."/>
        </authorList>
    </citation>
    <scope>NUCLEOTIDE SEQUENCE [LARGE SCALE GENOMIC DNA]</scope>
    <source>
        <strain evidence="8 9">X14-1T</strain>
    </source>
</reference>
<dbReference type="EC" id="2.1.1.33" evidence="7"/>
<evidence type="ECO:0000313" key="9">
    <source>
        <dbReference type="Proteomes" id="UP000033109"/>
    </source>
</evidence>
<comment type="pathway">
    <text evidence="7">tRNA modification; N(7)-methylguanine-tRNA biosynthesis.</text>
</comment>
<dbReference type="SUPFAM" id="SSF53335">
    <property type="entry name" value="S-adenosyl-L-methionine-dependent methyltransferases"/>
    <property type="match status" value="1"/>
</dbReference>
<evidence type="ECO:0000256" key="4">
    <source>
        <dbReference type="ARBA" id="ARBA00022679"/>
    </source>
</evidence>
<dbReference type="Pfam" id="PF02390">
    <property type="entry name" value="Methyltransf_4"/>
    <property type="match status" value="1"/>
</dbReference>
<feature type="binding site" evidence="7">
    <location>
        <begin position="197"/>
        <end position="200"/>
    </location>
    <ligand>
        <name>substrate</name>
    </ligand>
</feature>
<dbReference type="AlphaFoldDB" id="A0A0E3ZI14"/>
<dbReference type="Gene3D" id="3.40.50.150">
    <property type="entry name" value="Vaccinia Virus protein VP39"/>
    <property type="match status" value="1"/>
</dbReference>
<organism evidence="8 9">
    <name type="scientific">Pontibacter korlensis</name>
    <dbReference type="NCBI Taxonomy" id="400092"/>
    <lineage>
        <taxon>Bacteria</taxon>
        <taxon>Pseudomonadati</taxon>
        <taxon>Bacteroidota</taxon>
        <taxon>Cytophagia</taxon>
        <taxon>Cytophagales</taxon>
        <taxon>Hymenobacteraceae</taxon>
        <taxon>Pontibacter</taxon>
    </lineage>
</organism>
<dbReference type="InterPro" id="IPR029063">
    <property type="entry name" value="SAM-dependent_MTases_sf"/>
</dbReference>
<name>A0A0E3ZI14_9BACT</name>
<dbReference type="CDD" id="cd02440">
    <property type="entry name" value="AdoMet_MTases"/>
    <property type="match status" value="1"/>
</dbReference>
<comment type="catalytic activity">
    <reaction evidence="1 7">
        <text>guanosine(46) in tRNA + S-adenosyl-L-methionine = N(7)-methylguanosine(46) in tRNA + S-adenosyl-L-homocysteine</text>
        <dbReference type="Rhea" id="RHEA:42708"/>
        <dbReference type="Rhea" id="RHEA-COMP:10188"/>
        <dbReference type="Rhea" id="RHEA-COMP:10189"/>
        <dbReference type="ChEBI" id="CHEBI:57856"/>
        <dbReference type="ChEBI" id="CHEBI:59789"/>
        <dbReference type="ChEBI" id="CHEBI:74269"/>
        <dbReference type="ChEBI" id="CHEBI:74480"/>
        <dbReference type="EC" id="2.1.1.33"/>
    </reaction>
</comment>
<keyword evidence="6 7" id="KW-0819">tRNA processing</keyword>
<keyword evidence="5 7" id="KW-0949">S-adenosyl-L-methionine</keyword>
<evidence type="ECO:0000256" key="5">
    <source>
        <dbReference type="ARBA" id="ARBA00022691"/>
    </source>
</evidence>
<dbReference type="RefSeq" id="WP_046312794.1">
    <property type="nucleotide sequence ID" value="NZ_CBCSCY010000011.1"/>
</dbReference>
<dbReference type="PROSITE" id="PS51625">
    <property type="entry name" value="SAM_MT_TRMB"/>
    <property type="match status" value="1"/>
</dbReference>
<sequence>MGRSKLAKFAVVAERENVLQPGDELYGQMAGKWRESHFENNNPVVLEIGCGRGEYTVGMGRMFPEKNFIGTDIKGARIWKGSTLAVEEELHNVAFLRTFIERIEEHFAENEVDEIWITFPDPRPRDRDIKRRLTSPRFLEMYERIVKPGGIIHLKTDNGPLYEYTLEVVQERQVKGLLHTGDLYNSDLQDHTMGIYTTYEKRYLAEGIAIKYLQYRVGIESIGVKGFES</sequence>
<accession>A0A0E3ZI14</accession>
<dbReference type="PATRIC" id="fig|400092.3.peg.4175"/>
<keyword evidence="4 7" id="KW-0808">Transferase</keyword>
<proteinExistence type="inferred from homology"/>
<keyword evidence="9" id="KW-1185">Reference proteome</keyword>
<dbReference type="GO" id="GO:0043527">
    <property type="term" value="C:tRNA methyltransferase complex"/>
    <property type="evidence" value="ECO:0007669"/>
    <property type="project" value="TreeGrafter"/>
</dbReference>
<dbReference type="HAMAP" id="MF_01057">
    <property type="entry name" value="tRNA_methyltr_TrmB"/>
    <property type="match status" value="1"/>
</dbReference>
<dbReference type="InterPro" id="IPR003358">
    <property type="entry name" value="tRNA_(Gua-N-7)_MeTrfase_Trmb"/>
</dbReference>
<feature type="binding site" evidence="7">
    <location>
        <position position="121"/>
    </location>
    <ligand>
        <name>S-adenosyl-L-methionine</name>
        <dbReference type="ChEBI" id="CHEBI:59789"/>
    </ligand>
</feature>
<comment type="similarity">
    <text evidence="7">Belongs to the class I-like SAM-binding methyltransferase superfamily. TrmB family.</text>
</comment>
<dbReference type="STRING" id="400092.PKOR_19085"/>
<evidence type="ECO:0000256" key="1">
    <source>
        <dbReference type="ARBA" id="ARBA00000142"/>
    </source>
</evidence>
<evidence type="ECO:0000256" key="3">
    <source>
        <dbReference type="ARBA" id="ARBA00022603"/>
    </source>
</evidence>
<comment type="function">
    <text evidence="2 7">Catalyzes the formation of N(7)-methylguanine at position 46 (m7G46) in tRNA.</text>
</comment>
<gene>
    <name evidence="7" type="primary">trmB</name>
    <name evidence="8" type="ORF">PKOR_19085</name>
</gene>
<evidence type="ECO:0000256" key="2">
    <source>
        <dbReference type="ARBA" id="ARBA00003015"/>
    </source>
</evidence>
<feature type="binding site" evidence="7">
    <location>
        <position position="47"/>
    </location>
    <ligand>
        <name>S-adenosyl-L-methionine</name>
        <dbReference type="ChEBI" id="CHEBI:59789"/>
    </ligand>
</feature>
<evidence type="ECO:0000256" key="7">
    <source>
        <dbReference type="HAMAP-Rule" id="MF_01057"/>
    </source>
</evidence>
<dbReference type="NCBIfam" id="TIGR00091">
    <property type="entry name" value="tRNA (guanosine(46)-N7)-methyltransferase TrmB"/>
    <property type="match status" value="1"/>
</dbReference>
<dbReference type="EMBL" id="CP009621">
    <property type="protein sequence ID" value="AKD04819.1"/>
    <property type="molecule type" value="Genomic_DNA"/>
</dbReference>
<feature type="binding site" evidence="7">
    <location>
        <position position="72"/>
    </location>
    <ligand>
        <name>S-adenosyl-L-methionine</name>
        <dbReference type="ChEBI" id="CHEBI:59789"/>
    </ligand>
</feature>
<dbReference type="KEGG" id="pko:PKOR_19085"/>
<keyword evidence="3 7" id="KW-0489">Methyltransferase</keyword>
<dbReference type="OrthoDB" id="9802090at2"/>
<dbReference type="Proteomes" id="UP000033109">
    <property type="component" value="Chromosome"/>
</dbReference>
<comment type="caution">
    <text evidence="7">Lacks conserved residue(s) required for the propagation of feature annotation.</text>
</comment>
<dbReference type="PANTHER" id="PTHR23417">
    <property type="entry name" value="3-DEOXY-D-MANNO-OCTULOSONIC-ACID TRANSFERASE/TRNA GUANINE-N 7 - -METHYLTRANSFERASE"/>
    <property type="match status" value="1"/>
</dbReference>
<dbReference type="PANTHER" id="PTHR23417:SF14">
    <property type="entry name" value="PENTACOTRIPEPTIDE-REPEAT REGION OF PRORP DOMAIN-CONTAINING PROTEIN"/>
    <property type="match status" value="1"/>
</dbReference>
<dbReference type="UniPathway" id="UPA00989"/>
<evidence type="ECO:0000256" key="6">
    <source>
        <dbReference type="ARBA" id="ARBA00022694"/>
    </source>
</evidence>
<dbReference type="InterPro" id="IPR055361">
    <property type="entry name" value="tRNA_methyltr_TrmB_bact"/>
</dbReference>
<feature type="binding site" evidence="7">
    <location>
        <position position="157"/>
    </location>
    <ligand>
        <name>substrate</name>
    </ligand>
</feature>
<dbReference type="NCBIfam" id="NF001080">
    <property type="entry name" value="PRK00121.2-2"/>
    <property type="match status" value="1"/>
</dbReference>
<evidence type="ECO:0000313" key="8">
    <source>
        <dbReference type="EMBL" id="AKD04819.1"/>
    </source>
</evidence>
<dbReference type="HOGENOM" id="CLU_050910_2_2_10"/>
<dbReference type="GO" id="GO:0008176">
    <property type="term" value="F:tRNA (guanine(46)-N7)-methyltransferase activity"/>
    <property type="evidence" value="ECO:0007669"/>
    <property type="project" value="UniProtKB-UniRule"/>
</dbReference>